<name>A0A225SZ63_9BURK</name>
<sequence length="142" mass="16181">MSYQKLDQTNRRTLAEALRNDTWVVACLCANWCGSCREYEAAFQAWAARYPQHHFVWIDIEDQADLVGDLDIDNFPTLLIERGATVAFFGPMEPDTRLAERILLAQVEKSDADLQREAASSAERRTWQEECSLLDKLADVIG</sequence>
<dbReference type="InterPro" id="IPR013766">
    <property type="entry name" value="Thioredoxin_domain"/>
</dbReference>
<evidence type="ECO:0000313" key="2">
    <source>
        <dbReference type="EMBL" id="OWY36285.1"/>
    </source>
</evidence>
<gene>
    <name evidence="2" type="ORF">CEJ45_03505</name>
</gene>
<dbReference type="CDD" id="cd02947">
    <property type="entry name" value="TRX_family"/>
    <property type="match status" value="1"/>
</dbReference>
<evidence type="ECO:0000259" key="1">
    <source>
        <dbReference type="PROSITE" id="PS51352"/>
    </source>
</evidence>
<protein>
    <submittedName>
        <fullName evidence="2">Thiol reductase thioredoxin</fullName>
    </submittedName>
</protein>
<organism evidence="2 3">
    <name type="scientific">Herbaspirillum aquaticum</name>
    <dbReference type="NCBI Taxonomy" id="568783"/>
    <lineage>
        <taxon>Bacteria</taxon>
        <taxon>Pseudomonadati</taxon>
        <taxon>Pseudomonadota</taxon>
        <taxon>Betaproteobacteria</taxon>
        <taxon>Burkholderiales</taxon>
        <taxon>Oxalobacteraceae</taxon>
        <taxon>Herbaspirillum</taxon>
    </lineage>
</organism>
<accession>A0A225SZ63</accession>
<keyword evidence="3" id="KW-1185">Reference proteome</keyword>
<dbReference type="EMBL" id="NJGV01000002">
    <property type="protein sequence ID" value="OWY36285.1"/>
    <property type="molecule type" value="Genomic_DNA"/>
</dbReference>
<dbReference type="Pfam" id="PF00085">
    <property type="entry name" value="Thioredoxin"/>
    <property type="match status" value="1"/>
</dbReference>
<dbReference type="PROSITE" id="PS51352">
    <property type="entry name" value="THIOREDOXIN_2"/>
    <property type="match status" value="1"/>
</dbReference>
<evidence type="ECO:0000313" key="3">
    <source>
        <dbReference type="Proteomes" id="UP000214747"/>
    </source>
</evidence>
<proteinExistence type="predicted"/>
<dbReference type="RefSeq" id="WP_088753827.1">
    <property type="nucleotide sequence ID" value="NZ_JARJFG010000032.1"/>
</dbReference>
<reference evidence="2 3" key="1">
    <citation type="journal article" date="2010" name="Int. J. Syst. Evol. Microbiol.">
        <title>Reclassification of Herbaspirillum putei as a later heterotypic synonym of Herbaspirillum huttiense, with the description of H. huttiense subsp. huttiense subsp. nov. and H. huttiense subsp. putei subsp. nov., comb. nov., and description of Herbaspirillum aquaticum sp. nov.</title>
        <authorList>
            <person name="Dobritsa A.P."/>
            <person name="Reddy M.C."/>
            <person name="Samadpour M."/>
        </authorList>
    </citation>
    <scope>NUCLEOTIDE SEQUENCE [LARGE SCALE GENOMIC DNA]</scope>
    <source>
        <strain evidence="2 3">IEH 4430</strain>
    </source>
</reference>
<comment type="caution">
    <text evidence="2">The sequence shown here is derived from an EMBL/GenBank/DDBJ whole genome shotgun (WGS) entry which is preliminary data.</text>
</comment>
<dbReference type="Gene3D" id="3.40.30.10">
    <property type="entry name" value="Glutaredoxin"/>
    <property type="match status" value="1"/>
</dbReference>
<dbReference type="SUPFAM" id="SSF52833">
    <property type="entry name" value="Thioredoxin-like"/>
    <property type="match status" value="1"/>
</dbReference>
<feature type="domain" description="Thioredoxin" evidence="1">
    <location>
        <begin position="1"/>
        <end position="112"/>
    </location>
</feature>
<dbReference type="Proteomes" id="UP000214747">
    <property type="component" value="Unassembled WGS sequence"/>
</dbReference>
<dbReference type="InterPro" id="IPR036249">
    <property type="entry name" value="Thioredoxin-like_sf"/>
</dbReference>
<dbReference type="AlphaFoldDB" id="A0A225SZ63"/>